<dbReference type="AlphaFoldDB" id="A0A8H6YLW2"/>
<dbReference type="Proteomes" id="UP000620124">
    <property type="component" value="Unassembled WGS sequence"/>
</dbReference>
<keyword evidence="1" id="KW-0812">Transmembrane</keyword>
<organism evidence="2 3">
    <name type="scientific">Mycena venus</name>
    <dbReference type="NCBI Taxonomy" id="2733690"/>
    <lineage>
        <taxon>Eukaryota</taxon>
        <taxon>Fungi</taxon>
        <taxon>Dikarya</taxon>
        <taxon>Basidiomycota</taxon>
        <taxon>Agaricomycotina</taxon>
        <taxon>Agaricomycetes</taxon>
        <taxon>Agaricomycetidae</taxon>
        <taxon>Agaricales</taxon>
        <taxon>Marasmiineae</taxon>
        <taxon>Mycenaceae</taxon>
        <taxon>Mycena</taxon>
    </lineage>
</organism>
<protein>
    <submittedName>
        <fullName evidence="2">Uncharacterized protein</fullName>
    </submittedName>
</protein>
<proteinExistence type="predicted"/>
<evidence type="ECO:0000256" key="1">
    <source>
        <dbReference type="SAM" id="Phobius"/>
    </source>
</evidence>
<evidence type="ECO:0000313" key="3">
    <source>
        <dbReference type="Proteomes" id="UP000620124"/>
    </source>
</evidence>
<name>A0A8H6YLW2_9AGAR</name>
<dbReference type="EMBL" id="JACAZI010000005">
    <property type="protein sequence ID" value="KAF7360636.1"/>
    <property type="molecule type" value="Genomic_DNA"/>
</dbReference>
<comment type="caution">
    <text evidence="2">The sequence shown here is derived from an EMBL/GenBank/DDBJ whole genome shotgun (WGS) entry which is preliminary data.</text>
</comment>
<keyword evidence="1" id="KW-0472">Membrane</keyword>
<keyword evidence="1" id="KW-1133">Transmembrane helix</keyword>
<reference evidence="2" key="1">
    <citation type="submission" date="2020-05" db="EMBL/GenBank/DDBJ databases">
        <title>Mycena genomes resolve the evolution of fungal bioluminescence.</title>
        <authorList>
            <person name="Tsai I.J."/>
        </authorList>
    </citation>
    <scope>NUCLEOTIDE SEQUENCE</scope>
    <source>
        <strain evidence="2">CCC161011</strain>
    </source>
</reference>
<accession>A0A8H6YLW2</accession>
<sequence length="178" mass="20099">MARLAPTAEIWVPVSKITELTGGKPADLDNDFDVSSKKLAQKAKQTLWHELPLRAIAEAHKRQAESLLPRGGLNDNATVSNNTAICLEYHKYLQLSPDRDSDDYRRVFQRVHQLEQAFDGPTGLAIPDSEPHLSVNGAITAVYPISERHSESMKWMFFILGLVTATIVPYFVRWVSRW</sequence>
<gene>
    <name evidence="2" type="ORF">MVEN_00795300</name>
</gene>
<dbReference type="OrthoDB" id="3050531at2759"/>
<feature type="transmembrane region" description="Helical" evidence="1">
    <location>
        <begin position="155"/>
        <end position="172"/>
    </location>
</feature>
<evidence type="ECO:0000313" key="2">
    <source>
        <dbReference type="EMBL" id="KAF7360636.1"/>
    </source>
</evidence>
<keyword evidence="3" id="KW-1185">Reference proteome</keyword>